<feature type="region of interest" description="Disordered" evidence="5">
    <location>
        <begin position="1"/>
        <end position="105"/>
    </location>
</feature>
<feature type="compositionally biased region" description="Basic residues" evidence="5">
    <location>
        <begin position="77"/>
        <end position="105"/>
    </location>
</feature>
<feature type="compositionally biased region" description="Basic and acidic residues" evidence="5">
    <location>
        <begin position="449"/>
        <end position="479"/>
    </location>
</feature>
<dbReference type="EMBL" id="CAUYUJ010022062">
    <property type="protein sequence ID" value="CAK0908706.1"/>
    <property type="molecule type" value="Genomic_DNA"/>
</dbReference>
<evidence type="ECO:0000256" key="5">
    <source>
        <dbReference type="SAM" id="MobiDB-lite"/>
    </source>
</evidence>
<dbReference type="Gene3D" id="4.10.1000.10">
    <property type="entry name" value="Zinc finger, CCCH-type"/>
    <property type="match status" value="1"/>
</dbReference>
<evidence type="ECO:0000256" key="1">
    <source>
        <dbReference type="ARBA" id="ARBA00022723"/>
    </source>
</evidence>
<dbReference type="InterPro" id="IPR036855">
    <property type="entry name" value="Znf_CCCH_sf"/>
</dbReference>
<evidence type="ECO:0000256" key="4">
    <source>
        <dbReference type="PROSITE-ProRule" id="PRU00723"/>
    </source>
</evidence>
<evidence type="ECO:0000256" key="3">
    <source>
        <dbReference type="ARBA" id="ARBA00022833"/>
    </source>
</evidence>
<dbReference type="Pfam" id="PF00642">
    <property type="entry name" value="zf-CCCH"/>
    <property type="match status" value="1"/>
</dbReference>
<evidence type="ECO:0000313" key="8">
    <source>
        <dbReference type="Proteomes" id="UP001189429"/>
    </source>
</evidence>
<protein>
    <recommendedName>
        <fullName evidence="6">C3H1-type domain-containing protein</fullName>
    </recommendedName>
</protein>
<reference evidence="7" key="1">
    <citation type="submission" date="2023-10" db="EMBL/GenBank/DDBJ databases">
        <authorList>
            <person name="Chen Y."/>
            <person name="Shah S."/>
            <person name="Dougan E. K."/>
            <person name="Thang M."/>
            <person name="Chan C."/>
        </authorList>
    </citation>
    <scope>NUCLEOTIDE SEQUENCE [LARGE SCALE GENOMIC DNA]</scope>
</reference>
<evidence type="ECO:0000259" key="6">
    <source>
        <dbReference type="PROSITE" id="PS50103"/>
    </source>
</evidence>
<dbReference type="InterPro" id="IPR000571">
    <property type="entry name" value="Znf_CCCH"/>
</dbReference>
<name>A0ABN9YCQ1_9DINO</name>
<sequence length="668" mass="70586">MGQGARGSGGGFLQEVPHGRARAGVPDEQPGPRRAAGAGELPAAAGGRAGLLGADRLVPEKGPDGAGPASPGARAGWRGRRRRRRRRRGWRRLRQGRLQGRRRRDARRLGVPGLLVSELRAQRLVPPVRHLPARARPPGGGGHAHCPYSPGGARGAQRARGAAGGLDLLALRGPAVRPQPVLPAVRHPAGAGEGRVGASDKGRHQVRHGVGRRGGPDAAGCGRLQPEVPSGRQDLRFPAGLVARGAAAGHPGVQDRPGAAGLLRADDGVHLEECRADEEFELLQGGGARPAASAQPPLRQPAPRGQPGVAPAGPYAGEMFQVPCRFFLRGDCNRGAACPYQHTAPSHGAGPAAPSAGQGVWGGPIKARGSRSDGGSVEAFLAKYPVDGRAREFLLAAPPEVRSQVVQEFRPRVEGEADYSGLLMAFTRRCLGGAAPAPAIIPAYPSGRGDGRGDARWADRREASAAEASGADRGHRRPTESAASGPGKEGCEAFRERYPMDDRAYEFLSSSSAEVVQKVINTFAPRRPNDRDFSPAVMAYTRACRKEMGDDGPLQSTSSGGGASARAADIDIAELDKATDAFFDRYPCDNRCVAFLKALEPQVCDRVLREFIPRREGDSDYSAIVMSFAKSCMGAGPPAERERPWAAAERQPPWAAGEPPFKRQRNYN</sequence>
<feature type="region of interest" description="Disordered" evidence="5">
    <location>
        <begin position="441"/>
        <end position="492"/>
    </location>
</feature>
<accession>A0ABN9YCQ1</accession>
<feature type="region of interest" description="Disordered" evidence="5">
    <location>
        <begin position="635"/>
        <end position="668"/>
    </location>
</feature>
<gene>
    <name evidence="7" type="ORF">PCOR1329_LOCUS83314</name>
</gene>
<dbReference type="SUPFAM" id="SSF90229">
    <property type="entry name" value="CCCH zinc finger"/>
    <property type="match status" value="1"/>
</dbReference>
<feature type="region of interest" description="Disordered" evidence="5">
    <location>
        <begin position="186"/>
        <end position="220"/>
    </location>
</feature>
<dbReference type="Proteomes" id="UP001189429">
    <property type="component" value="Unassembled WGS sequence"/>
</dbReference>
<proteinExistence type="predicted"/>
<feature type="compositionally biased region" description="Low complexity" evidence="5">
    <location>
        <begin position="66"/>
        <end position="76"/>
    </location>
</feature>
<dbReference type="SMART" id="SM00356">
    <property type="entry name" value="ZnF_C3H1"/>
    <property type="match status" value="1"/>
</dbReference>
<organism evidence="7 8">
    <name type="scientific">Prorocentrum cordatum</name>
    <dbReference type="NCBI Taxonomy" id="2364126"/>
    <lineage>
        <taxon>Eukaryota</taxon>
        <taxon>Sar</taxon>
        <taxon>Alveolata</taxon>
        <taxon>Dinophyceae</taxon>
        <taxon>Prorocentrales</taxon>
        <taxon>Prorocentraceae</taxon>
        <taxon>Prorocentrum</taxon>
    </lineage>
</organism>
<evidence type="ECO:0000313" key="7">
    <source>
        <dbReference type="EMBL" id="CAK0908706.1"/>
    </source>
</evidence>
<keyword evidence="2 4" id="KW-0863">Zinc-finger</keyword>
<keyword evidence="8" id="KW-1185">Reference proteome</keyword>
<evidence type="ECO:0000256" key="2">
    <source>
        <dbReference type="ARBA" id="ARBA00022771"/>
    </source>
</evidence>
<keyword evidence="3 4" id="KW-0862">Zinc</keyword>
<feature type="compositionally biased region" description="Low complexity" evidence="5">
    <location>
        <begin position="645"/>
        <end position="657"/>
    </location>
</feature>
<feature type="domain" description="C3H1-type" evidence="6">
    <location>
        <begin position="318"/>
        <end position="345"/>
    </location>
</feature>
<dbReference type="PROSITE" id="PS50103">
    <property type="entry name" value="ZF_C3H1"/>
    <property type="match status" value="1"/>
</dbReference>
<keyword evidence="1 4" id="KW-0479">Metal-binding</keyword>
<feature type="compositionally biased region" description="Low complexity" evidence="5">
    <location>
        <begin position="32"/>
        <end position="54"/>
    </location>
</feature>
<comment type="caution">
    <text evidence="7">The sequence shown here is derived from an EMBL/GenBank/DDBJ whole genome shotgun (WGS) entry which is preliminary data.</text>
</comment>
<feature type="compositionally biased region" description="Gly residues" evidence="5">
    <location>
        <begin position="1"/>
        <end position="12"/>
    </location>
</feature>
<feature type="zinc finger region" description="C3H1-type" evidence="4">
    <location>
        <begin position="318"/>
        <end position="345"/>
    </location>
</feature>
<feature type="region of interest" description="Disordered" evidence="5">
    <location>
        <begin position="287"/>
        <end position="312"/>
    </location>
</feature>